<evidence type="ECO:0000256" key="3">
    <source>
        <dbReference type="PROSITE-ProRule" id="PRU00708"/>
    </source>
</evidence>
<dbReference type="Pfam" id="PF17177">
    <property type="entry name" value="PPR_long"/>
    <property type="match status" value="1"/>
</dbReference>
<dbReference type="Proteomes" id="UP000232323">
    <property type="component" value="Unassembled WGS sequence"/>
</dbReference>
<evidence type="ECO:0000313" key="6">
    <source>
        <dbReference type="EMBL" id="GAX83758.1"/>
    </source>
</evidence>
<sequence length="494" mass="53828">MPNKLLAYELWKELEASTQSLDAASLRAGKMDSALETFKEMRLYTPPDIITFNTLVHGFATQGDIVKARAIIDKAKYEGLTLDVMTYSPYLLALAREGAAREARSVIEEMWGAGPPPNAWCYAALVEAHARADGDMMRAEAVAEEMESRAGLPPSTVVFNLLIQGHLKRGEVGKAKVAELLKKMTDLGVPLGVDTYCLLMNSAAESGEEGAVKHVQGLLRSVRARGLAPDAVQASTLSKVLVRQGQAKEALQAASECSLIGNDLVILNQMVHLYSSNGQMTEAEQAAAHAAAAAASSGRSPPVEAYGALIRGYYRLKDLPPLVAAFRSFLRMGGKPNRKMANAVVRLSLLEGQLNIALQAIRVMKLLDVDMDTEQYRSWVMQLQRRQQSTQQRSTGSDSFSSSRQAVGGGRGLSLESMMRDSLSSTRGRFTQRPREQGPPLINMSMPSSESSARDFQGYQDSHDSSSAGSTGDGLERLKWFLGLPNNYYESSWK</sequence>
<dbReference type="InterPro" id="IPR033443">
    <property type="entry name" value="PROP1-like_PPR_dom"/>
</dbReference>
<feature type="domain" description="PROP1-like PPR" evidence="5">
    <location>
        <begin position="60"/>
        <end position="213"/>
    </location>
</feature>
<name>A0A250XL01_9CHLO</name>
<dbReference type="STRING" id="1157962.A0A250XL01"/>
<gene>
    <name evidence="6" type="ORF">CEUSTIGMA_g11183.t1</name>
</gene>
<reference evidence="6 7" key="1">
    <citation type="submission" date="2017-08" db="EMBL/GenBank/DDBJ databases">
        <title>Acidophilic green algal genome provides insights into adaptation to an acidic environment.</title>
        <authorList>
            <person name="Hirooka S."/>
            <person name="Hirose Y."/>
            <person name="Kanesaki Y."/>
            <person name="Higuchi S."/>
            <person name="Fujiwara T."/>
            <person name="Onuma R."/>
            <person name="Era A."/>
            <person name="Ohbayashi R."/>
            <person name="Uzuka A."/>
            <person name="Nozaki H."/>
            <person name="Yoshikawa H."/>
            <person name="Miyagishima S.Y."/>
        </authorList>
    </citation>
    <scope>NUCLEOTIDE SEQUENCE [LARGE SCALE GENOMIC DNA]</scope>
    <source>
        <strain evidence="6 7">NIES-2499</strain>
    </source>
</reference>
<evidence type="ECO:0000256" key="4">
    <source>
        <dbReference type="SAM" id="MobiDB-lite"/>
    </source>
</evidence>
<evidence type="ECO:0000256" key="1">
    <source>
        <dbReference type="ARBA" id="ARBA00007626"/>
    </source>
</evidence>
<dbReference type="AlphaFoldDB" id="A0A250XL01"/>
<proteinExistence type="inferred from homology"/>
<feature type="compositionally biased region" description="Low complexity" evidence="4">
    <location>
        <begin position="387"/>
        <end position="403"/>
    </location>
</feature>
<feature type="repeat" description="PPR" evidence="3">
    <location>
        <begin position="48"/>
        <end position="82"/>
    </location>
</feature>
<dbReference type="InterPro" id="IPR011990">
    <property type="entry name" value="TPR-like_helical_dom_sf"/>
</dbReference>
<dbReference type="InterPro" id="IPR002885">
    <property type="entry name" value="PPR_rpt"/>
</dbReference>
<accession>A0A250XL01</accession>
<dbReference type="EMBL" id="BEGY01000106">
    <property type="protein sequence ID" value="GAX83758.1"/>
    <property type="molecule type" value="Genomic_DNA"/>
</dbReference>
<keyword evidence="2" id="KW-0677">Repeat</keyword>
<organism evidence="6 7">
    <name type="scientific">Chlamydomonas eustigma</name>
    <dbReference type="NCBI Taxonomy" id="1157962"/>
    <lineage>
        <taxon>Eukaryota</taxon>
        <taxon>Viridiplantae</taxon>
        <taxon>Chlorophyta</taxon>
        <taxon>core chlorophytes</taxon>
        <taxon>Chlorophyceae</taxon>
        <taxon>CS clade</taxon>
        <taxon>Chlamydomonadales</taxon>
        <taxon>Chlamydomonadaceae</taxon>
        <taxon>Chlamydomonas</taxon>
    </lineage>
</organism>
<dbReference type="OrthoDB" id="822380at2759"/>
<dbReference type="PROSITE" id="PS51375">
    <property type="entry name" value="PPR"/>
    <property type="match status" value="2"/>
</dbReference>
<feature type="region of interest" description="Disordered" evidence="4">
    <location>
        <begin position="387"/>
        <end position="472"/>
    </location>
</feature>
<feature type="repeat" description="PPR" evidence="3">
    <location>
        <begin position="83"/>
        <end position="117"/>
    </location>
</feature>
<evidence type="ECO:0000256" key="2">
    <source>
        <dbReference type="ARBA" id="ARBA00022737"/>
    </source>
</evidence>
<dbReference type="Pfam" id="PF01535">
    <property type="entry name" value="PPR"/>
    <property type="match status" value="1"/>
</dbReference>
<dbReference type="PANTHER" id="PTHR46128">
    <property type="entry name" value="MITOCHONDRIAL GROUP I INTRON SPLICING FACTOR CCM1"/>
    <property type="match status" value="1"/>
</dbReference>
<dbReference type="PANTHER" id="PTHR46128:SF329">
    <property type="entry name" value="MITOCHONDRIAL GROUP I INTRON SPLICING FACTOR DMR1"/>
    <property type="match status" value="1"/>
</dbReference>
<evidence type="ECO:0000313" key="7">
    <source>
        <dbReference type="Proteomes" id="UP000232323"/>
    </source>
</evidence>
<comment type="similarity">
    <text evidence="1">Belongs to the PPR family. P subfamily.</text>
</comment>
<keyword evidence="7" id="KW-1185">Reference proteome</keyword>
<comment type="caution">
    <text evidence="6">The sequence shown here is derived from an EMBL/GenBank/DDBJ whole genome shotgun (WGS) entry which is preliminary data.</text>
</comment>
<dbReference type="InterPro" id="IPR050872">
    <property type="entry name" value="PPR_P_subfamily"/>
</dbReference>
<evidence type="ECO:0000259" key="5">
    <source>
        <dbReference type="Pfam" id="PF17177"/>
    </source>
</evidence>
<protein>
    <recommendedName>
        <fullName evidence="5">PROP1-like PPR domain-containing protein</fullName>
    </recommendedName>
</protein>
<dbReference type="Gene3D" id="1.25.40.10">
    <property type="entry name" value="Tetratricopeptide repeat domain"/>
    <property type="match status" value="3"/>
</dbReference>